<dbReference type="VEuPathDB" id="FungiDB:RhiirFUN_004416"/>
<dbReference type="EMBL" id="LLXI01005472">
    <property type="protein sequence ID" value="PKY61525.1"/>
    <property type="molecule type" value="Genomic_DNA"/>
</dbReference>
<reference evidence="3 4" key="1">
    <citation type="submission" date="2015-10" db="EMBL/GenBank/DDBJ databases">
        <title>Genome analyses suggest a sexual origin of heterokaryosis in a supposedly ancient asexual fungus.</title>
        <authorList>
            <person name="Ropars J."/>
            <person name="Sedzielewska K."/>
            <person name="Noel J."/>
            <person name="Charron P."/>
            <person name="Farinelli L."/>
            <person name="Marton T."/>
            <person name="Kruger M."/>
            <person name="Pelin A."/>
            <person name="Brachmann A."/>
            <person name="Corradi N."/>
        </authorList>
    </citation>
    <scope>NUCLEOTIDE SEQUENCE [LARGE SCALE GENOMIC DNA]</scope>
    <source>
        <strain evidence="3 4">A4</strain>
    </source>
</reference>
<accession>A0A2I1HRK8</accession>
<dbReference type="AlphaFoldDB" id="A0A2I1HRK8"/>
<feature type="domain" description="HAT C-terminal dimerisation" evidence="2">
    <location>
        <begin position="162"/>
        <end position="225"/>
    </location>
</feature>
<feature type="region of interest" description="Disordered" evidence="1">
    <location>
        <begin position="260"/>
        <end position="291"/>
    </location>
</feature>
<dbReference type="VEuPathDB" id="FungiDB:FUN_006432"/>
<dbReference type="InterPro" id="IPR008906">
    <property type="entry name" value="HATC_C_dom"/>
</dbReference>
<comment type="caution">
    <text evidence="3">The sequence shown here is derived from an EMBL/GenBank/DDBJ whole genome shotgun (WGS) entry which is preliminary data.</text>
</comment>
<dbReference type="GO" id="GO:0046983">
    <property type="term" value="F:protein dimerization activity"/>
    <property type="evidence" value="ECO:0007669"/>
    <property type="project" value="InterPro"/>
</dbReference>
<evidence type="ECO:0000256" key="1">
    <source>
        <dbReference type="SAM" id="MobiDB-lite"/>
    </source>
</evidence>
<dbReference type="InterPro" id="IPR012337">
    <property type="entry name" value="RNaseH-like_sf"/>
</dbReference>
<evidence type="ECO:0000259" key="2">
    <source>
        <dbReference type="Pfam" id="PF05699"/>
    </source>
</evidence>
<dbReference type="SUPFAM" id="SSF53098">
    <property type="entry name" value="Ribonuclease H-like"/>
    <property type="match status" value="1"/>
</dbReference>
<evidence type="ECO:0000313" key="4">
    <source>
        <dbReference type="Proteomes" id="UP000234323"/>
    </source>
</evidence>
<feature type="compositionally biased region" description="Acidic residues" evidence="1">
    <location>
        <begin position="260"/>
        <end position="282"/>
    </location>
</feature>
<feature type="non-terminal residue" evidence="3">
    <location>
        <position position="1"/>
    </location>
</feature>
<dbReference type="Pfam" id="PF05699">
    <property type="entry name" value="Dimer_Tnp_hAT"/>
    <property type="match status" value="1"/>
</dbReference>
<name>A0A2I1HRK8_9GLOM</name>
<proteinExistence type="predicted"/>
<keyword evidence="4" id="KW-1185">Reference proteome</keyword>
<sequence>ILENNRGEINNVTVVQILMARGFYDDLQVLSNTLLPIKNAILSLESKKTTLADCMVHLFHIAAIVKNTSTVDYKAFRQACINIFNKRYREFNDLQYLLAFFLHPAWKGGGVKDEMFLQLSTTAATLWKSWGHKQKSCKDLLEQLRAYKLKKAPYNTEFSSTSSESPIDWWLTIFDGNNQLQRLATKLFSISPHSASCERQFSSLGWFFGNRRQRLNLETVESLEKVHRYILSNAEKELSYTKTYEEDYIRNLVSMATVNNDDEYDDLPDDSDLTDLNDEEGSDTNSSQNTNAIAQLDIEETVDLLPWVVIDPTFVPQCTRSFSDDDGESDFDVADLVKK</sequence>
<gene>
    <name evidence="3" type="ORF">RhiirA4_431870</name>
</gene>
<dbReference type="VEuPathDB" id="FungiDB:RhiirFUN_000427"/>
<organism evidence="3 4">
    <name type="scientific">Rhizophagus irregularis</name>
    <dbReference type="NCBI Taxonomy" id="588596"/>
    <lineage>
        <taxon>Eukaryota</taxon>
        <taxon>Fungi</taxon>
        <taxon>Fungi incertae sedis</taxon>
        <taxon>Mucoromycota</taxon>
        <taxon>Glomeromycotina</taxon>
        <taxon>Glomeromycetes</taxon>
        <taxon>Glomerales</taxon>
        <taxon>Glomeraceae</taxon>
        <taxon>Rhizophagus</taxon>
    </lineage>
</organism>
<dbReference type="Proteomes" id="UP000234323">
    <property type="component" value="Unassembled WGS sequence"/>
</dbReference>
<evidence type="ECO:0000313" key="3">
    <source>
        <dbReference type="EMBL" id="PKY61525.1"/>
    </source>
</evidence>
<dbReference type="VEuPathDB" id="FungiDB:RhiirA1_539964"/>
<protein>
    <recommendedName>
        <fullName evidence="2">HAT C-terminal dimerisation domain-containing protein</fullName>
    </recommendedName>
</protein>